<dbReference type="AlphaFoldDB" id="A0A392TVQ8"/>
<evidence type="ECO:0000313" key="3">
    <source>
        <dbReference type="Proteomes" id="UP000265520"/>
    </source>
</evidence>
<dbReference type="EMBL" id="LXQA010670949">
    <property type="protein sequence ID" value="MCI65172.1"/>
    <property type="molecule type" value="Genomic_DNA"/>
</dbReference>
<comment type="caution">
    <text evidence="2">The sequence shown here is derived from an EMBL/GenBank/DDBJ whole genome shotgun (WGS) entry which is preliminary data.</text>
</comment>
<evidence type="ECO:0000313" key="2">
    <source>
        <dbReference type="EMBL" id="MCI65172.1"/>
    </source>
</evidence>
<accession>A0A392TVQ8</accession>
<proteinExistence type="predicted"/>
<evidence type="ECO:0000256" key="1">
    <source>
        <dbReference type="SAM" id="MobiDB-lite"/>
    </source>
</evidence>
<keyword evidence="3" id="KW-1185">Reference proteome</keyword>
<name>A0A392TVQ8_9FABA</name>
<feature type="compositionally biased region" description="Basic and acidic residues" evidence="1">
    <location>
        <begin position="61"/>
        <end position="71"/>
    </location>
</feature>
<protein>
    <submittedName>
        <fullName evidence="2">Uncharacterized protein</fullName>
    </submittedName>
</protein>
<feature type="non-terminal residue" evidence="2">
    <location>
        <position position="1"/>
    </location>
</feature>
<feature type="compositionally biased region" description="Polar residues" evidence="1">
    <location>
        <begin position="73"/>
        <end position="82"/>
    </location>
</feature>
<dbReference type="Proteomes" id="UP000265520">
    <property type="component" value="Unassembled WGS sequence"/>
</dbReference>
<reference evidence="2 3" key="1">
    <citation type="journal article" date="2018" name="Front. Plant Sci.">
        <title>Red Clover (Trifolium pratense) and Zigzag Clover (T. medium) - A Picture of Genomic Similarities and Differences.</title>
        <authorList>
            <person name="Dluhosova J."/>
            <person name="Istvanek J."/>
            <person name="Nedelnik J."/>
            <person name="Repkova J."/>
        </authorList>
    </citation>
    <scope>NUCLEOTIDE SEQUENCE [LARGE SCALE GENOMIC DNA]</scope>
    <source>
        <strain evidence="3">cv. 10/8</strain>
        <tissue evidence="2">Leaf</tissue>
    </source>
</reference>
<feature type="non-terminal residue" evidence="2">
    <location>
        <position position="82"/>
    </location>
</feature>
<organism evidence="2 3">
    <name type="scientific">Trifolium medium</name>
    <dbReference type="NCBI Taxonomy" id="97028"/>
    <lineage>
        <taxon>Eukaryota</taxon>
        <taxon>Viridiplantae</taxon>
        <taxon>Streptophyta</taxon>
        <taxon>Embryophyta</taxon>
        <taxon>Tracheophyta</taxon>
        <taxon>Spermatophyta</taxon>
        <taxon>Magnoliopsida</taxon>
        <taxon>eudicotyledons</taxon>
        <taxon>Gunneridae</taxon>
        <taxon>Pentapetalae</taxon>
        <taxon>rosids</taxon>
        <taxon>fabids</taxon>
        <taxon>Fabales</taxon>
        <taxon>Fabaceae</taxon>
        <taxon>Papilionoideae</taxon>
        <taxon>50 kb inversion clade</taxon>
        <taxon>NPAAA clade</taxon>
        <taxon>Hologalegina</taxon>
        <taxon>IRL clade</taxon>
        <taxon>Trifolieae</taxon>
        <taxon>Trifolium</taxon>
    </lineage>
</organism>
<feature type="region of interest" description="Disordered" evidence="1">
    <location>
        <begin position="56"/>
        <end position="82"/>
    </location>
</feature>
<sequence length="82" mass="8827">DPEKSQSVDETIVKSVGETLIQEDSEIRDNVTLTTDGGDTPKIDDATDVGNMVDHVSQSLNEKHPESDAGKNVETSGTQEEL</sequence>